<feature type="domain" description="Tyr recombinase" evidence="6">
    <location>
        <begin position="272"/>
        <end position="458"/>
    </location>
</feature>
<dbReference type="AlphaFoldDB" id="A0A9X1IFW0"/>
<sequence length="475" mass="52786">MARVPGYIVQRRQGFYAAVDVPSDLREAVGRVRLVKTLGTRDKHVAQARLPKVLLELHARIDAARRKRPATDPVTAEALALQEQTEALQAGRMEGWHVGVHTIPGADGEPEVQSPLEAARSRLDDIIGDRAEEIARAEGTQRARAFADIARGRAVLLEQHMERWLAEPGRRGRVRKARTQMEFRGIVQAFGEWLTKEGIAPIIHGITRAIAGRYVSHLHAEDKSGKRIRDIASALSSYWQWMAARGVVPDGANPWPRQAPNKPRDAAPGEDETARPFTDDEIRALLAGTQDQAMLDLMRLSALSGMRIEEACLLTVSRCAGGIFDVPGTKTAAAVRKVPIHPDLAELVERRCKGKDGSAWLLHELGEPDRYGRRSPTINARFNRYRVTVGVHERAEGQRRSSVTFHSWRRWFITEAIRAGQPERVVRQIVGHKQDKRDVTLGVYFAGDTLETLRACVEAVRLPKLLPAQASAEAA</sequence>
<evidence type="ECO:0000256" key="3">
    <source>
        <dbReference type="ARBA" id="ARBA00023125"/>
    </source>
</evidence>
<name>A0A9X1IFW0_9PROT</name>
<dbReference type="GO" id="GO:0003677">
    <property type="term" value="F:DNA binding"/>
    <property type="evidence" value="ECO:0007669"/>
    <property type="project" value="UniProtKB-KW"/>
</dbReference>
<dbReference type="Pfam" id="PF20172">
    <property type="entry name" value="DUF6538"/>
    <property type="match status" value="1"/>
</dbReference>
<dbReference type="Gene3D" id="1.10.150.130">
    <property type="match status" value="1"/>
</dbReference>
<evidence type="ECO:0000256" key="5">
    <source>
        <dbReference type="SAM" id="MobiDB-lite"/>
    </source>
</evidence>
<feature type="compositionally biased region" description="Basic and acidic residues" evidence="5">
    <location>
        <begin position="262"/>
        <end position="277"/>
    </location>
</feature>
<dbReference type="Proteomes" id="UP001139311">
    <property type="component" value="Unassembled WGS sequence"/>
</dbReference>
<dbReference type="InterPro" id="IPR046668">
    <property type="entry name" value="DUF6538"/>
</dbReference>
<dbReference type="InterPro" id="IPR010998">
    <property type="entry name" value="Integrase_recombinase_N"/>
</dbReference>
<protein>
    <submittedName>
        <fullName evidence="7">Tyrosine-type recombinase/integrase</fullName>
    </submittedName>
</protein>
<dbReference type="InterPro" id="IPR011010">
    <property type="entry name" value="DNA_brk_join_enz"/>
</dbReference>
<evidence type="ECO:0000259" key="6">
    <source>
        <dbReference type="PROSITE" id="PS51898"/>
    </source>
</evidence>
<proteinExistence type="inferred from homology"/>
<evidence type="ECO:0000313" key="7">
    <source>
        <dbReference type="EMBL" id="MCB4822628.1"/>
    </source>
</evidence>
<dbReference type="EMBL" id="JAJAQI010000017">
    <property type="protein sequence ID" value="MCB4822628.1"/>
    <property type="molecule type" value="Genomic_DNA"/>
</dbReference>
<dbReference type="GO" id="GO:0006310">
    <property type="term" value="P:DNA recombination"/>
    <property type="evidence" value="ECO:0007669"/>
    <property type="project" value="UniProtKB-KW"/>
</dbReference>
<dbReference type="PROSITE" id="PS51898">
    <property type="entry name" value="TYR_RECOMBINASE"/>
    <property type="match status" value="1"/>
</dbReference>
<dbReference type="GO" id="GO:0015074">
    <property type="term" value="P:DNA integration"/>
    <property type="evidence" value="ECO:0007669"/>
    <property type="project" value="UniProtKB-KW"/>
</dbReference>
<comment type="similarity">
    <text evidence="1">Belongs to the 'phage' integrase family.</text>
</comment>
<evidence type="ECO:0000256" key="1">
    <source>
        <dbReference type="ARBA" id="ARBA00008857"/>
    </source>
</evidence>
<dbReference type="PANTHER" id="PTHR30349">
    <property type="entry name" value="PHAGE INTEGRASE-RELATED"/>
    <property type="match status" value="1"/>
</dbReference>
<reference evidence="7" key="1">
    <citation type="submission" date="2021-10" db="EMBL/GenBank/DDBJ databases">
        <title>Roseicella aerolatum sp. nov., isolated from aerosols of e-waste dismantling site.</title>
        <authorList>
            <person name="Qin T."/>
        </authorList>
    </citation>
    <scope>NUCLEOTIDE SEQUENCE</scope>
    <source>
        <strain evidence="7">GB24</strain>
    </source>
</reference>
<keyword evidence="4" id="KW-0233">DNA recombination</keyword>
<evidence type="ECO:0000313" key="8">
    <source>
        <dbReference type="Proteomes" id="UP001139311"/>
    </source>
</evidence>
<keyword evidence="2" id="KW-0229">DNA integration</keyword>
<dbReference type="SUPFAM" id="SSF56349">
    <property type="entry name" value="DNA breaking-rejoining enzymes"/>
    <property type="match status" value="1"/>
</dbReference>
<keyword evidence="8" id="KW-1185">Reference proteome</keyword>
<evidence type="ECO:0000256" key="2">
    <source>
        <dbReference type="ARBA" id="ARBA00022908"/>
    </source>
</evidence>
<gene>
    <name evidence="7" type="ORF">LHA35_12865</name>
</gene>
<dbReference type="InterPro" id="IPR013762">
    <property type="entry name" value="Integrase-like_cat_sf"/>
</dbReference>
<dbReference type="InterPro" id="IPR002104">
    <property type="entry name" value="Integrase_catalytic"/>
</dbReference>
<comment type="caution">
    <text evidence="7">The sequence shown here is derived from an EMBL/GenBank/DDBJ whole genome shotgun (WGS) entry which is preliminary data.</text>
</comment>
<accession>A0A9X1IFW0</accession>
<dbReference type="Gene3D" id="1.10.443.10">
    <property type="entry name" value="Intergrase catalytic core"/>
    <property type="match status" value="1"/>
</dbReference>
<keyword evidence="3" id="KW-0238">DNA-binding</keyword>
<dbReference type="InterPro" id="IPR050090">
    <property type="entry name" value="Tyrosine_recombinase_XerCD"/>
</dbReference>
<evidence type="ECO:0000256" key="4">
    <source>
        <dbReference type="ARBA" id="ARBA00023172"/>
    </source>
</evidence>
<dbReference type="RefSeq" id="WP_226608675.1">
    <property type="nucleotide sequence ID" value="NZ_JAJAQI010000017.1"/>
</dbReference>
<organism evidence="7 8">
    <name type="scientific">Roseicella aerolata</name>
    <dbReference type="NCBI Taxonomy" id="2883479"/>
    <lineage>
        <taxon>Bacteria</taxon>
        <taxon>Pseudomonadati</taxon>
        <taxon>Pseudomonadota</taxon>
        <taxon>Alphaproteobacteria</taxon>
        <taxon>Acetobacterales</taxon>
        <taxon>Roseomonadaceae</taxon>
        <taxon>Roseicella</taxon>
    </lineage>
</organism>
<feature type="region of interest" description="Disordered" evidence="5">
    <location>
        <begin position="250"/>
        <end position="277"/>
    </location>
</feature>
<dbReference type="PANTHER" id="PTHR30349:SF41">
    <property type="entry name" value="INTEGRASE_RECOMBINASE PROTEIN MJ0367-RELATED"/>
    <property type="match status" value="1"/>
</dbReference>
<dbReference type="Pfam" id="PF00589">
    <property type="entry name" value="Phage_integrase"/>
    <property type="match status" value="1"/>
</dbReference>